<evidence type="ECO:0000313" key="1">
    <source>
        <dbReference type="EMBL" id="JAD23624.1"/>
    </source>
</evidence>
<reference evidence="1" key="2">
    <citation type="journal article" date="2015" name="Data Brief">
        <title>Shoot transcriptome of the giant reed, Arundo donax.</title>
        <authorList>
            <person name="Barrero R.A."/>
            <person name="Guerrero F.D."/>
            <person name="Moolhuijzen P."/>
            <person name="Goolsby J.A."/>
            <person name="Tidwell J."/>
            <person name="Bellgard S.E."/>
            <person name="Bellgard M.I."/>
        </authorList>
    </citation>
    <scope>NUCLEOTIDE SEQUENCE</scope>
    <source>
        <tissue evidence="1">Shoot tissue taken approximately 20 cm above the soil surface</tissue>
    </source>
</reference>
<organism evidence="1">
    <name type="scientific">Arundo donax</name>
    <name type="common">Giant reed</name>
    <name type="synonym">Donax arundinaceus</name>
    <dbReference type="NCBI Taxonomy" id="35708"/>
    <lineage>
        <taxon>Eukaryota</taxon>
        <taxon>Viridiplantae</taxon>
        <taxon>Streptophyta</taxon>
        <taxon>Embryophyta</taxon>
        <taxon>Tracheophyta</taxon>
        <taxon>Spermatophyta</taxon>
        <taxon>Magnoliopsida</taxon>
        <taxon>Liliopsida</taxon>
        <taxon>Poales</taxon>
        <taxon>Poaceae</taxon>
        <taxon>PACMAD clade</taxon>
        <taxon>Arundinoideae</taxon>
        <taxon>Arundineae</taxon>
        <taxon>Arundo</taxon>
    </lineage>
</organism>
<sequence length="39" mass="4871">MIGQIWRWLGFRRKYVSFKQLLDCLQSLMWTLSRVFFSE</sequence>
<name>A0A0A8YCY3_ARUDO</name>
<reference evidence="1" key="1">
    <citation type="submission" date="2014-09" db="EMBL/GenBank/DDBJ databases">
        <authorList>
            <person name="Magalhaes I.L.F."/>
            <person name="Oliveira U."/>
            <person name="Santos F.R."/>
            <person name="Vidigal T.H.D.A."/>
            <person name="Brescovit A.D."/>
            <person name="Santos A.J."/>
        </authorList>
    </citation>
    <scope>NUCLEOTIDE SEQUENCE</scope>
    <source>
        <tissue evidence="1">Shoot tissue taken approximately 20 cm above the soil surface</tissue>
    </source>
</reference>
<protein>
    <submittedName>
        <fullName evidence="1">Uncharacterized protein</fullName>
    </submittedName>
</protein>
<dbReference type="AlphaFoldDB" id="A0A0A8YCY3"/>
<proteinExistence type="predicted"/>
<dbReference type="EMBL" id="GBRH01274271">
    <property type="protein sequence ID" value="JAD23624.1"/>
    <property type="molecule type" value="Transcribed_RNA"/>
</dbReference>
<accession>A0A0A8YCY3</accession>